<feature type="compositionally biased region" description="Basic residues" evidence="8">
    <location>
        <begin position="1"/>
        <end position="17"/>
    </location>
</feature>
<dbReference type="Pfam" id="PF15044">
    <property type="entry name" value="CLU_N"/>
    <property type="match status" value="1"/>
</dbReference>
<feature type="domain" description="Clu" evidence="9">
    <location>
        <begin position="393"/>
        <end position="662"/>
    </location>
</feature>
<feature type="compositionally biased region" description="Polar residues" evidence="8">
    <location>
        <begin position="677"/>
        <end position="690"/>
    </location>
</feature>
<keyword evidence="3" id="KW-0963">Cytoplasm</keyword>
<dbReference type="GO" id="GO:0019750">
    <property type="term" value="P:chloroplast localization"/>
    <property type="evidence" value="ECO:0007669"/>
    <property type="project" value="UniProtKB-ARBA"/>
</dbReference>
<evidence type="ECO:0000256" key="3">
    <source>
        <dbReference type="ARBA" id="ARBA00022490"/>
    </source>
</evidence>
<feature type="region of interest" description="Disordered" evidence="8">
    <location>
        <begin position="659"/>
        <end position="697"/>
    </location>
</feature>
<feature type="compositionally biased region" description="Polar residues" evidence="8">
    <location>
        <begin position="1403"/>
        <end position="1426"/>
    </location>
</feature>
<dbReference type="InterPro" id="IPR025697">
    <property type="entry name" value="CLU_dom"/>
</dbReference>
<evidence type="ECO:0000256" key="6">
    <source>
        <dbReference type="ARBA" id="ARBA00023242"/>
    </source>
</evidence>
<evidence type="ECO:0000256" key="4">
    <source>
        <dbReference type="ARBA" id="ARBA00022737"/>
    </source>
</evidence>
<dbReference type="Pfam" id="PF12807">
    <property type="entry name" value="eIF3_p135"/>
    <property type="match status" value="1"/>
</dbReference>
<evidence type="ECO:0000256" key="1">
    <source>
        <dbReference type="ARBA" id="ARBA00004123"/>
    </source>
</evidence>
<feature type="compositionally biased region" description="Low complexity" evidence="8">
    <location>
        <begin position="1660"/>
        <end position="1669"/>
    </location>
</feature>
<dbReference type="CDD" id="cd15466">
    <property type="entry name" value="CLU-central"/>
    <property type="match status" value="1"/>
</dbReference>
<dbReference type="PROSITE" id="PS51823">
    <property type="entry name" value="CLU"/>
    <property type="match status" value="1"/>
</dbReference>
<dbReference type="PANTHER" id="PTHR12601">
    <property type="entry name" value="EUKARYOTIC TRANSLATION INITIATION FACTOR 3 SUBUNIT EIF-3"/>
    <property type="match status" value="1"/>
</dbReference>
<evidence type="ECO:0000256" key="5">
    <source>
        <dbReference type="ARBA" id="ARBA00022803"/>
    </source>
</evidence>
<evidence type="ECO:0000256" key="7">
    <source>
        <dbReference type="PROSITE-ProRule" id="PRU00339"/>
    </source>
</evidence>
<dbReference type="EMBL" id="JABFUD020000021">
    <property type="protein sequence ID" value="KAI5063772.1"/>
    <property type="molecule type" value="Genomic_DNA"/>
</dbReference>
<dbReference type="GO" id="GO:0005634">
    <property type="term" value="C:nucleus"/>
    <property type="evidence" value="ECO:0007669"/>
    <property type="project" value="UniProtKB-SubCell"/>
</dbReference>
<proteinExistence type="predicted"/>
<evidence type="ECO:0000313" key="10">
    <source>
        <dbReference type="EMBL" id="KAI5063772.1"/>
    </source>
</evidence>
<dbReference type="GO" id="GO:0005829">
    <property type="term" value="C:cytosol"/>
    <property type="evidence" value="ECO:0007669"/>
    <property type="project" value="UniProtKB-SubCell"/>
</dbReference>
<feature type="region of interest" description="Disordered" evidence="8">
    <location>
        <begin position="1213"/>
        <end position="1241"/>
    </location>
</feature>
<dbReference type="Pfam" id="PF13424">
    <property type="entry name" value="TPR_12"/>
    <property type="match status" value="2"/>
</dbReference>
<dbReference type="PANTHER" id="PTHR12601:SF17">
    <property type="entry name" value="PROTEIN REDUCED CHLOROPLAST COVERAGE 1"/>
    <property type="match status" value="1"/>
</dbReference>
<dbReference type="PROSITE" id="PS50005">
    <property type="entry name" value="TPR"/>
    <property type="match status" value="1"/>
</dbReference>
<dbReference type="InterPro" id="IPR011990">
    <property type="entry name" value="TPR-like_helical_dom_sf"/>
</dbReference>
<dbReference type="InterPro" id="IPR028275">
    <property type="entry name" value="CLU_N"/>
</dbReference>
<feature type="compositionally biased region" description="Polar residues" evidence="8">
    <location>
        <begin position="1647"/>
        <end position="1656"/>
    </location>
</feature>
<evidence type="ECO:0000313" key="11">
    <source>
        <dbReference type="Proteomes" id="UP000886520"/>
    </source>
</evidence>
<feature type="repeat" description="TPR" evidence="7">
    <location>
        <begin position="992"/>
        <end position="1025"/>
    </location>
</feature>
<dbReference type="InterPro" id="IPR019734">
    <property type="entry name" value="TPR_rpt"/>
</dbReference>
<feature type="region of interest" description="Disordered" evidence="8">
    <location>
        <begin position="1930"/>
        <end position="1963"/>
    </location>
</feature>
<dbReference type="SUPFAM" id="SSF48452">
    <property type="entry name" value="TPR-like"/>
    <property type="match status" value="2"/>
</dbReference>
<protein>
    <recommendedName>
        <fullName evidence="9">Clu domain-containing protein</fullName>
    </recommendedName>
</protein>
<feature type="region of interest" description="Disordered" evidence="8">
    <location>
        <begin position="1379"/>
        <end position="1478"/>
    </location>
</feature>
<keyword evidence="6" id="KW-0539">Nucleus</keyword>
<feature type="region of interest" description="Disordered" evidence="8">
    <location>
        <begin position="217"/>
        <end position="236"/>
    </location>
</feature>
<gene>
    <name evidence="10" type="ORF">GOP47_0022319</name>
</gene>
<feature type="compositionally biased region" description="Basic residues" evidence="8">
    <location>
        <begin position="1216"/>
        <end position="1227"/>
    </location>
</feature>
<reference evidence="10" key="1">
    <citation type="submission" date="2021-01" db="EMBL/GenBank/DDBJ databases">
        <title>Adiantum capillus-veneris genome.</title>
        <authorList>
            <person name="Fang Y."/>
            <person name="Liao Q."/>
        </authorList>
    </citation>
    <scope>NUCLEOTIDE SEQUENCE</scope>
    <source>
        <strain evidence="10">H3</strain>
        <tissue evidence="10">Leaf</tissue>
    </source>
</reference>
<dbReference type="SMART" id="SM00028">
    <property type="entry name" value="TPR"/>
    <property type="match status" value="3"/>
</dbReference>
<feature type="compositionally biased region" description="Polar residues" evidence="8">
    <location>
        <begin position="1932"/>
        <end position="1952"/>
    </location>
</feature>
<evidence type="ECO:0000259" key="9">
    <source>
        <dbReference type="PROSITE" id="PS51823"/>
    </source>
</evidence>
<comment type="subcellular location">
    <subcellularLocation>
        <location evidence="2">Cytoplasm</location>
        <location evidence="2">Cytosol</location>
    </subcellularLocation>
    <subcellularLocation>
        <location evidence="1">Nucleus</location>
    </subcellularLocation>
</comment>
<dbReference type="InterPro" id="IPR027523">
    <property type="entry name" value="CLU_prot"/>
</dbReference>
<dbReference type="FunFam" id="1.25.40.10:FF:000024">
    <property type="entry name" value="Tetratricopeptide repeat (TPR)-like superfamily protein"/>
    <property type="match status" value="1"/>
</dbReference>
<dbReference type="Proteomes" id="UP000886520">
    <property type="component" value="Chromosome 21"/>
</dbReference>
<keyword evidence="11" id="KW-1185">Reference proteome</keyword>
<dbReference type="GO" id="GO:0003729">
    <property type="term" value="F:mRNA binding"/>
    <property type="evidence" value="ECO:0007669"/>
    <property type="project" value="UniProtKB-ARBA"/>
</dbReference>
<accession>A0A9D4Z7R0</accession>
<feature type="compositionally biased region" description="Polar residues" evidence="8">
    <location>
        <begin position="1230"/>
        <end position="1241"/>
    </location>
</feature>
<name>A0A9D4Z7R0_ADICA</name>
<organism evidence="10 11">
    <name type="scientific">Adiantum capillus-veneris</name>
    <name type="common">Maidenhair fern</name>
    <dbReference type="NCBI Taxonomy" id="13818"/>
    <lineage>
        <taxon>Eukaryota</taxon>
        <taxon>Viridiplantae</taxon>
        <taxon>Streptophyta</taxon>
        <taxon>Embryophyta</taxon>
        <taxon>Tracheophyta</taxon>
        <taxon>Polypodiopsida</taxon>
        <taxon>Polypodiidae</taxon>
        <taxon>Polypodiales</taxon>
        <taxon>Pteridineae</taxon>
        <taxon>Pteridaceae</taxon>
        <taxon>Vittarioideae</taxon>
        <taxon>Adiantum</taxon>
    </lineage>
</organism>
<feature type="compositionally biased region" description="Polar residues" evidence="8">
    <location>
        <begin position="601"/>
        <end position="613"/>
    </location>
</feature>
<dbReference type="OrthoDB" id="1414216at2759"/>
<sequence length="2040" mass="220752">MAPRASKAKTHKPKGEKKKKEEKTLPVVLDITVIVPGGNQILLKGISTDRILDVRRLLSVHVETCHLTSYSFSHEVRGDNLRDSLEVAVLKPCVIKIVEGEYTEEQAIGHIRRVLDIVACTSCFGPSGKKADCSSQGSNKDCSHSLANDNHAKDCSSARTSGAIADNGNGHSKKVNGMEGERAGDKVGHTIHCCGGQADQDTGNKICEGPINSGEGRRVGDLKKSTHKKPSLAEKPEAAAAMAAAKEATEKGDMTGMCPPSRLGLFYEFFSLSHLPSPIAYIRRSIKHHVEEKKDMGNFFAIDVKLCNGKLVTVIASRRGFYSIGKQFIHSFNLVNLLQRLSNAFANGYGELMKAFADRNKFGNLPYGFRSNTWVVPPLAADAPALFPPLPVEDENWGGNGGGQGRDKRHDTRQWSREFSILAAMPCSTVEERQVRDRKAFLLHSLFVDGALTKAIAVVQRVGPSLSTPMQVHEETQGYLNFHVTRDIPNASRKLLTKIDESGGFSTNELAEKNLLKGITADENTTVHDTTTLGVVIVRHHCFVVVVTSLGGEVSSNTSSLPKDIDIEDQPEGGANALNVNSLRSLLHPSLPALTGHSHGSRQASGLEDSQSSRQLVEDVLKESLTELLNMNQCTDKFLRWELGACWVQHLQTQAAVQKAESEGPKSNATEGGVKNLGSSKNVKRTTPNSGIEKDTQLTAACEPLSQAHTGASISESLQNEGKSSDFDECALQGLLSEAAFNRLKDTDTGLHSKSLSSLMDGIQEYYEETALPKLVADFGSLELSPVDGRTLTDFMHTRGLRMRSLGRVVKLAEKLPHVQSLCVHEMVIRAFKHLMRAVVAAAVGTSKLAAAIAAALNVMLGTHVNEAGSSHSIWRWLEVFLERRFGYKSEDGEQPELRKFAVLRGLCHKVGIELAPRDYDMDGPIPFKGIDVISMVPVYKQVACSSADGRTLLESSKTALDKGKLDDAVTYGTKALAKLVAVCGPYHRMTAGAYSLLAVVLYHTGDFNQATVYQQKALDINERELGLDHPDTMKSYGDLAVFYYRLQHTELALKYVNRALYLLHLTCGPSHPNTAATYINVAMMEEGLGNVHVALRYLHEALKCNQRLLGADHIQTAASYHAIAIALSLMEAYSLSVQHEQTTLQILQSKLGPDDLRTQDAAAWLEYFESKAMEQQEAARNGTPKPDASIASKGHLSVSDLLDFINTNVEEKAEGKKKKGRAKTKGRGSQSTWDCSSPMDSNDMAKVNVLDLEVERKGSQINELMPAGEHSEANEEAEDLSTGDAINPSPCVIKVCPNSAEAMAPVVNGHASVTDTSGTTTEFQSDSSNIATVADEDGGWQEAGPRGRNSAGLSRRYSQRRPALTKLATNVVNNGVRHPQEPVRFRGSSSNAIVGSTKRKSTQYQANHSSFTSSREPTESNSTFTGKLMKASSINARPASPSVSSRNAAQEIGEAGKQLSSADANGPSKVKDMTEEGAAVEKPVASLKDGALNRALPSKVVPSYKDVALAPPGKCNIARPVIVWLPSERNAKDKGSSLGKMVEETQEATQKKGAIEDAVEAGNKDSIEGSENNDMGAEEGSSQENGGVREEAEPMRVGPVIETVSQEESAAGDKQCGEICDHSKASPDLTDDAHVDPAGIERQPRSMANSINLNESSADDVSVASSADLANKLSATAEPYKPNQKNKSDQGPGVVTPVEEARPNFPRSYSYHGPQSHNNSRALLPVRKPPRLSGAASYGSWYSPASSQYARSAKHQYRTSCEKVTGNGIQPKSPNLMNPEAKVYIPSKSMNPNAAEFIPGKMWQSNISEAREESKDSTSPWSVVAEVPGIKVMQTPVKCGNGLLTNPSHSRSSQTTQYGNKIASSKLWGDVASESEAEQDFGEKKRTAPSYSSTCSNALNQETKISPKPPVRILAKGTSPCEIRGIAQQECLPSSNGHSTTDSADLSSSEHGTVDKGNGHKVIQTNGDGFILVTKRRQRARNQPFRYVRGNNNVQTYYRQKGAGNPQLFKSVYRVIGQRKDAVPNENGSAEHPQIVTVR</sequence>
<comment type="caution">
    <text evidence="10">The sequence shown here is derived from an EMBL/GenBank/DDBJ whole genome shotgun (WGS) entry which is preliminary data.</text>
</comment>
<feature type="region of interest" description="Disordered" evidence="8">
    <location>
        <begin position="591"/>
        <end position="613"/>
    </location>
</feature>
<keyword evidence="5 7" id="KW-0802">TPR repeat</keyword>
<feature type="region of interest" description="Disordered" evidence="8">
    <location>
        <begin position="1337"/>
        <end position="1363"/>
    </location>
</feature>
<dbReference type="InterPro" id="IPR033646">
    <property type="entry name" value="CLU-central"/>
</dbReference>
<feature type="region of interest" description="Disordered" evidence="8">
    <location>
        <begin position="1532"/>
        <end position="1726"/>
    </location>
</feature>
<keyword evidence="4" id="KW-0677">Repeat</keyword>
<feature type="region of interest" description="Disordered" evidence="8">
    <location>
        <begin position="553"/>
        <end position="573"/>
    </location>
</feature>
<feature type="compositionally biased region" description="Basic and acidic residues" evidence="8">
    <location>
        <begin position="1616"/>
        <end position="1636"/>
    </location>
</feature>
<evidence type="ECO:0000256" key="8">
    <source>
        <dbReference type="SAM" id="MobiDB-lite"/>
    </source>
</evidence>
<feature type="region of interest" description="Disordered" evidence="8">
    <location>
        <begin position="1267"/>
        <end position="1286"/>
    </location>
</feature>
<feature type="region of interest" description="Disordered" evidence="8">
    <location>
        <begin position="1"/>
        <end position="21"/>
    </location>
</feature>
<dbReference type="Gene3D" id="1.25.40.10">
    <property type="entry name" value="Tetratricopeptide repeat domain"/>
    <property type="match status" value="1"/>
</dbReference>
<evidence type="ECO:0000256" key="2">
    <source>
        <dbReference type="ARBA" id="ARBA00004514"/>
    </source>
</evidence>